<dbReference type="RefSeq" id="WP_061173354.1">
    <property type="nucleotide sequence ID" value="NZ_FCOE02000002.1"/>
</dbReference>
<evidence type="ECO:0000313" key="2">
    <source>
        <dbReference type="Proteomes" id="UP000054911"/>
    </source>
</evidence>
<evidence type="ECO:0000313" key="1">
    <source>
        <dbReference type="EMBL" id="SAK45016.1"/>
    </source>
</evidence>
<dbReference type="Proteomes" id="UP000054911">
    <property type="component" value="Unassembled WGS sequence"/>
</dbReference>
<proteinExistence type="predicted"/>
<organism evidence="1 2">
    <name type="scientific">Caballeronia pedi</name>
    <dbReference type="NCBI Taxonomy" id="1777141"/>
    <lineage>
        <taxon>Bacteria</taxon>
        <taxon>Pseudomonadati</taxon>
        <taxon>Pseudomonadota</taxon>
        <taxon>Betaproteobacteria</taxon>
        <taxon>Burkholderiales</taxon>
        <taxon>Burkholderiaceae</taxon>
        <taxon>Caballeronia</taxon>
    </lineage>
</organism>
<gene>
    <name evidence="1" type="ORF">AWB80_00831</name>
</gene>
<dbReference type="OrthoDB" id="9006316at2"/>
<comment type="caution">
    <text evidence="1">The sequence shown here is derived from an EMBL/GenBank/DDBJ whole genome shotgun (WGS) entry which is preliminary data.</text>
</comment>
<dbReference type="EMBL" id="FCOE02000002">
    <property type="protein sequence ID" value="SAK45016.1"/>
    <property type="molecule type" value="Genomic_DNA"/>
</dbReference>
<dbReference type="AlphaFoldDB" id="A0A157ZHP9"/>
<keyword evidence="2" id="KW-1185">Reference proteome</keyword>
<sequence length="137" mass="15814">MQHPSEAPMAKAMYILGQIGAIICHERGPRPQTAVLTRMASRPAEGFSIAVARMDEMCPPRRGHRRALLQWKHKEIRRLSRMLPDPLPTAASAHTQMPFWAGYCQYWEDMLKEHVQRDIDQLALKLDDDIQRKRTDA</sequence>
<accession>A0A157ZHP9</accession>
<protein>
    <submittedName>
        <fullName evidence="1">Uncharacterized protein</fullName>
    </submittedName>
</protein>
<name>A0A157ZHP9_9BURK</name>
<reference evidence="1" key="1">
    <citation type="submission" date="2016-01" db="EMBL/GenBank/DDBJ databases">
        <authorList>
            <person name="Peeters C."/>
        </authorList>
    </citation>
    <scope>NUCLEOTIDE SEQUENCE [LARGE SCALE GENOMIC DNA]</scope>
    <source>
        <strain evidence="1">LMG 29323</strain>
    </source>
</reference>